<dbReference type="AlphaFoldDB" id="A0A3P7MK40"/>
<accession>A0A3P7MK40</accession>
<evidence type="ECO:0000313" key="2">
    <source>
        <dbReference type="EMBL" id="VDN29965.1"/>
    </source>
</evidence>
<dbReference type="Proteomes" id="UP000281553">
    <property type="component" value="Unassembled WGS sequence"/>
</dbReference>
<feature type="compositionally biased region" description="Polar residues" evidence="1">
    <location>
        <begin position="142"/>
        <end position="152"/>
    </location>
</feature>
<feature type="region of interest" description="Disordered" evidence="1">
    <location>
        <begin position="139"/>
        <end position="199"/>
    </location>
</feature>
<dbReference type="OrthoDB" id="5977959at2759"/>
<proteinExistence type="predicted"/>
<name>A0A3P7MK40_DIBLA</name>
<evidence type="ECO:0000256" key="1">
    <source>
        <dbReference type="SAM" id="MobiDB-lite"/>
    </source>
</evidence>
<protein>
    <submittedName>
        <fullName evidence="2">Uncharacterized protein</fullName>
    </submittedName>
</protein>
<evidence type="ECO:0000313" key="3">
    <source>
        <dbReference type="Proteomes" id="UP000281553"/>
    </source>
</evidence>
<sequence>MSPIARHYTIDSPRSVCMDHFAPAVPSDDPFLPPARTLPYLRTFSQAPRSTPAIPSRNLDSSKSCFFFPDDGDDDLMAIEQRTSALSHTQQPTAMDFCPSDLNFIQSNDMVESLPPQQEFGCDPMIKLEAVPLGKYQAPGSCETQNQQQQQRPVEDAIPVSSSNTASFRNEGVVSPAPAPVFRNPQAPPPTSKKYKRKPDPIAIPTYHISIKDRGGVVLVYFCLKLWNKNA</sequence>
<organism evidence="2 3">
    <name type="scientific">Dibothriocephalus latus</name>
    <name type="common">Fish tapeworm</name>
    <name type="synonym">Diphyllobothrium latum</name>
    <dbReference type="NCBI Taxonomy" id="60516"/>
    <lineage>
        <taxon>Eukaryota</taxon>
        <taxon>Metazoa</taxon>
        <taxon>Spiralia</taxon>
        <taxon>Lophotrochozoa</taxon>
        <taxon>Platyhelminthes</taxon>
        <taxon>Cestoda</taxon>
        <taxon>Eucestoda</taxon>
        <taxon>Diphyllobothriidea</taxon>
        <taxon>Diphyllobothriidae</taxon>
        <taxon>Dibothriocephalus</taxon>
    </lineage>
</organism>
<gene>
    <name evidence="2" type="ORF">DILT_LOCUS15453</name>
</gene>
<reference evidence="2 3" key="1">
    <citation type="submission" date="2018-11" db="EMBL/GenBank/DDBJ databases">
        <authorList>
            <consortium name="Pathogen Informatics"/>
        </authorList>
    </citation>
    <scope>NUCLEOTIDE SEQUENCE [LARGE SCALE GENOMIC DNA]</scope>
</reference>
<keyword evidence="3" id="KW-1185">Reference proteome</keyword>
<dbReference type="EMBL" id="UYRU01079298">
    <property type="protein sequence ID" value="VDN29965.1"/>
    <property type="molecule type" value="Genomic_DNA"/>
</dbReference>